<accession>A0AAQ3KAF4</accession>
<gene>
    <name evidence="2" type="ORF">Cni_G13920</name>
</gene>
<evidence type="ECO:0000313" key="2">
    <source>
        <dbReference type="EMBL" id="WOL05193.1"/>
    </source>
</evidence>
<feature type="domain" description="Myb/SANT-like DNA-binding" evidence="1">
    <location>
        <begin position="69"/>
        <end position="113"/>
    </location>
</feature>
<dbReference type="EMBL" id="CP136893">
    <property type="protein sequence ID" value="WOL05193.1"/>
    <property type="molecule type" value="Genomic_DNA"/>
</dbReference>
<keyword evidence="3" id="KW-1185">Reference proteome</keyword>
<dbReference type="InterPro" id="IPR044822">
    <property type="entry name" value="Myb_DNA-bind_4"/>
</dbReference>
<protein>
    <submittedName>
        <fullName evidence="2">Trihelix transcription factor GT-1-like isoform X1</fullName>
    </submittedName>
</protein>
<name>A0AAQ3KAF4_9LILI</name>
<dbReference type="Pfam" id="PF13837">
    <property type="entry name" value="Myb_DNA-bind_4"/>
    <property type="match status" value="1"/>
</dbReference>
<organism evidence="2 3">
    <name type="scientific">Canna indica</name>
    <name type="common">Indian-shot</name>
    <dbReference type="NCBI Taxonomy" id="4628"/>
    <lineage>
        <taxon>Eukaryota</taxon>
        <taxon>Viridiplantae</taxon>
        <taxon>Streptophyta</taxon>
        <taxon>Embryophyta</taxon>
        <taxon>Tracheophyta</taxon>
        <taxon>Spermatophyta</taxon>
        <taxon>Magnoliopsida</taxon>
        <taxon>Liliopsida</taxon>
        <taxon>Zingiberales</taxon>
        <taxon>Cannaceae</taxon>
        <taxon>Canna</taxon>
    </lineage>
</organism>
<reference evidence="2 3" key="1">
    <citation type="submission" date="2023-10" db="EMBL/GenBank/DDBJ databases">
        <title>Chromosome-scale genome assembly provides insights into flower coloration mechanisms of Canna indica.</title>
        <authorList>
            <person name="Li C."/>
        </authorList>
    </citation>
    <scope>NUCLEOTIDE SEQUENCE [LARGE SCALE GENOMIC DNA]</scope>
    <source>
        <tissue evidence="2">Flower</tissue>
    </source>
</reference>
<dbReference type="Proteomes" id="UP001327560">
    <property type="component" value="Chromosome 4"/>
</dbReference>
<sequence>MYLAEKPRGRFLQQQRIATPQHRQMILGESSSDNHEESHCLPAGDRWALQYLQVQQAPLGADLDQNAGERYDRSPTMCTNKWRNLLKEFKKAKHQSKGSGSPKMLNYKELDELLKERSKKGLEDANTLFGSVEGRQTKHYTDSWINQSSSTSLRSDMTNLGAVSVVDKMDQHGWTVGDLWSMLVEYSD</sequence>
<proteinExistence type="predicted"/>
<evidence type="ECO:0000313" key="3">
    <source>
        <dbReference type="Proteomes" id="UP001327560"/>
    </source>
</evidence>
<evidence type="ECO:0000259" key="1">
    <source>
        <dbReference type="Pfam" id="PF13837"/>
    </source>
</evidence>
<dbReference type="AlphaFoldDB" id="A0AAQ3KAF4"/>